<dbReference type="Pfam" id="PF01381">
    <property type="entry name" value="HTH_3"/>
    <property type="match status" value="1"/>
</dbReference>
<dbReference type="SUPFAM" id="SSF47413">
    <property type="entry name" value="lambda repressor-like DNA-binding domains"/>
    <property type="match status" value="1"/>
</dbReference>
<sequence>MENERLRDAIEAKGLTQEDLATAVGVDPKTVDRWIRGVRAPYRRYRQAVAATLGERQSYLWPDAMSAAERNKVSESEIVKVYPHRSAVPADLWDRLLAAATEQVDILVYVGMFLTEKPGLLDLLESKARDGAQVRLLFGDRDSEAVIQRSLDENIGRNTISAKIDHALAFFKPLADVPGIEVRTHGTVLYNSIYRFDDDMIINPHVYGKVASHAPAMHLRQLTDGDMFATYADSFDAVWTSANNEIL</sequence>
<dbReference type="SUPFAM" id="SSF56024">
    <property type="entry name" value="Phospholipase D/nuclease"/>
    <property type="match status" value="1"/>
</dbReference>
<accession>A0ABU6AF78</accession>
<organism evidence="2 3">
    <name type="scientific">Saccharopolyspora mangrovi</name>
    <dbReference type="NCBI Taxonomy" id="3082379"/>
    <lineage>
        <taxon>Bacteria</taxon>
        <taxon>Bacillati</taxon>
        <taxon>Actinomycetota</taxon>
        <taxon>Actinomycetes</taxon>
        <taxon>Pseudonocardiales</taxon>
        <taxon>Pseudonocardiaceae</taxon>
        <taxon>Saccharopolyspora</taxon>
    </lineage>
</organism>
<dbReference type="Proteomes" id="UP001327093">
    <property type="component" value="Unassembled WGS sequence"/>
</dbReference>
<keyword evidence="3" id="KW-1185">Reference proteome</keyword>
<evidence type="ECO:0000313" key="2">
    <source>
        <dbReference type="EMBL" id="MEB3370212.1"/>
    </source>
</evidence>
<dbReference type="SMART" id="SM00530">
    <property type="entry name" value="HTH_XRE"/>
    <property type="match status" value="1"/>
</dbReference>
<proteinExistence type="predicted"/>
<dbReference type="Gene3D" id="1.10.260.40">
    <property type="entry name" value="lambda repressor-like DNA-binding domains"/>
    <property type="match status" value="1"/>
</dbReference>
<reference evidence="2 3" key="1">
    <citation type="submission" date="2023-10" db="EMBL/GenBank/DDBJ databases">
        <title>Saccharopolyspora sp. nov., isolated from mangrove soil.</title>
        <authorList>
            <person name="Lu Y."/>
            <person name="Liu W."/>
        </authorList>
    </citation>
    <scope>NUCLEOTIDE SEQUENCE [LARGE SCALE GENOMIC DNA]</scope>
    <source>
        <strain evidence="2 3">S2-29</strain>
    </source>
</reference>
<gene>
    <name evidence="2" type="ORF">R4I43_22655</name>
</gene>
<dbReference type="EMBL" id="JAWLNX010000017">
    <property type="protein sequence ID" value="MEB3370212.1"/>
    <property type="molecule type" value="Genomic_DNA"/>
</dbReference>
<feature type="domain" description="HTH cro/C1-type" evidence="1">
    <location>
        <begin position="6"/>
        <end position="60"/>
    </location>
</feature>
<protein>
    <submittedName>
        <fullName evidence="2">Helix-turn-helix transcriptional regulator</fullName>
    </submittedName>
</protein>
<dbReference type="InterPro" id="IPR001387">
    <property type="entry name" value="Cro/C1-type_HTH"/>
</dbReference>
<dbReference type="PROSITE" id="PS50943">
    <property type="entry name" value="HTH_CROC1"/>
    <property type="match status" value="1"/>
</dbReference>
<name>A0ABU6AF78_9PSEU</name>
<comment type="caution">
    <text evidence="2">The sequence shown here is derived from an EMBL/GenBank/DDBJ whole genome shotgun (WGS) entry which is preliminary data.</text>
</comment>
<dbReference type="CDD" id="cd00093">
    <property type="entry name" value="HTH_XRE"/>
    <property type="match status" value="1"/>
</dbReference>
<evidence type="ECO:0000259" key="1">
    <source>
        <dbReference type="PROSITE" id="PS50943"/>
    </source>
</evidence>
<evidence type="ECO:0000313" key="3">
    <source>
        <dbReference type="Proteomes" id="UP001327093"/>
    </source>
</evidence>
<dbReference type="RefSeq" id="WP_324267692.1">
    <property type="nucleotide sequence ID" value="NZ_JAWLNX010000017.1"/>
</dbReference>
<dbReference type="InterPro" id="IPR010982">
    <property type="entry name" value="Lambda_DNA-bd_dom_sf"/>
</dbReference>